<dbReference type="GO" id="GO:1903037">
    <property type="term" value="P:regulation of leukocyte cell-cell adhesion"/>
    <property type="evidence" value="ECO:0007669"/>
    <property type="project" value="UniProtKB-ARBA"/>
</dbReference>
<evidence type="ECO:0000313" key="17">
    <source>
        <dbReference type="Proteomes" id="UP000297703"/>
    </source>
</evidence>
<dbReference type="SMART" id="SM00406">
    <property type="entry name" value="IGv"/>
    <property type="match status" value="2"/>
</dbReference>
<feature type="region of interest" description="Disordered" evidence="11">
    <location>
        <begin position="312"/>
        <end position="346"/>
    </location>
</feature>
<evidence type="ECO:0000256" key="10">
    <source>
        <dbReference type="ARBA" id="ARBA00023319"/>
    </source>
</evidence>
<evidence type="ECO:0000256" key="6">
    <source>
        <dbReference type="ARBA" id="ARBA00023134"/>
    </source>
</evidence>
<dbReference type="SUPFAM" id="SSF52540">
    <property type="entry name" value="P-loop containing nucleoside triphosphate hydrolases"/>
    <property type="match status" value="1"/>
</dbReference>
<evidence type="ECO:0000256" key="5">
    <source>
        <dbReference type="ARBA" id="ARBA00022801"/>
    </source>
</evidence>
<keyword evidence="10" id="KW-0393">Immunoglobulin domain</keyword>
<comment type="subcellular location">
    <subcellularLocation>
        <location evidence="1">Membrane</location>
    </subcellularLocation>
</comment>
<dbReference type="PANTHER" id="PTHR32341:SF10">
    <property type="entry name" value="INTERFERON-INDUCIBLE GTPASE 5"/>
    <property type="match status" value="1"/>
</dbReference>
<protein>
    <submittedName>
        <fullName evidence="16">Collagen alpha-2(VI) chain</fullName>
    </submittedName>
</protein>
<dbReference type="Pfam" id="PF07686">
    <property type="entry name" value="V-set"/>
    <property type="match status" value="2"/>
</dbReference>
<dbReference type="InterPro" id="IPR051515">
    <property type="entry name" value="IRG"/>
</dbReference>
<dbReference type="GO" id="GO:0016787">
    <property type="term" value="F:hydrolase activity"/>
    <property type="evidence" value="ECO:0007669"/>
    <property type="project" value="UniProtKB-KW"/>
</dbReference>
<evidence type="ECO:0000259" key="15">
    <source>
        <dbReference type="PROSITE" id="PS51716"/>
    </source>
</evidence>
<dbReference type="InterPro" id="IPR027417">
    <property type="entry name" value="P-loop_NTPase"/>
</dbReference>
<evidence type="ECO:0000256" key="12">
    <source>
        <dbReference type="SAM" id="Phobius"/>
    </source>
</evidence>
<dbReference type="EMBL" id="QXTE01000495">
    <property type="protein sequence ID" value="TFJ97439.1"/>
    <property type="molecule type" value="Genomic_DNA"/>
</dbReference>
<dbReference type="InterPro" id="IPR013106">
    <property type="entry name" value="Ig_V-set"/>
</dbReference>
<evidence type="ECO:0000256" key="3">
    <source>
        <dbReference type="ARBA" id="ARBA00022729"/>
    </source>
</evidence>
<dbReference type="PROSITE" id="PS51716">
    <property type="entry name" value="G_IRG"/>
    <property type="match status" value="1"/>
</dbReference>
<dbReference type="PROSITE" id="PS50835">
    <property type="entry name" value="IG_LIKE"/>
    <property type="match status" value="2"/>
</dbReference>
<dbReference type="STRING" id="55544.A0A4D9DPP0"/>
<evidence type="ECO:0000256" key="9">
    <source>
        <dbReference type="ARBA" id="ARBA00023180"/>
    </source>
</evidence>
<gene>
    <name evidence="16" type="ORF">DR999_PMT20714</name>
</gene>
<dbReference type="InterPro" id="IPR003598">
    <property type="entry name" value="Ig_sub2"/>
</dbReference>
<keyword evidence="4" id="KW-0547">Nucleotide-binding</keyword>
<reference evidence="16 17" key="2">
    <citation type="submission" date="2019-04" db="EMBL/GenBank/DDBJ databases">
        <title>The genome sequence of big-headed turtle.</title>
        <authorList>
            <person name="Gong S."/>
        </authorList>
    </citation>
    <scope>NUCLEOTIDE SEQUENCE [LARGE SCALE GENOMIC DNA]</scope>
    <source>
        <strain evidence="16">DO16091913</strain>
        <tissue evidence="16">Muscle</tissue>
    </source>
</reference>
<keyword evidence="12" id="KW-0812">Transmembrane</keyword>
<keyword evidence="17" id="KW-1185">Reference proteome</keyword>
<dbReference type="FunFam" id="2.60.40.10:FF:000142">
    <property type="entry name" value="V-set domain-containing T-cell activation inhibitor 1"/>
    <property type="match status" value="2"/>
</dbReference>
<dbReference type="InterPro" id="IPR007743">
    <property type="entry name" value="Immunity-related_GTPase-like"/>
</dbReference>
<evidence type="ECO:0000256" key="4">
    <source>
        <dbReference type="ARBA" id="ARBA00022741"/>
    </source>
</evidence>
<organism evidence="16 17">
    <name type="scientific">Platysternon megacephalum</name>
    <name type="common">big-headed turtle</name>
    <dbReference type="NCBI Taxonomy" id="55544"/>
    <lineage>
        <taxon>Eukaryota</taxon>
        <taxon>Metazoa</taxon>
        <taxon>Chordata</taxon>
        <taxon>Craniata</taxon>
        <taxon>Vertebrata</taxon>
        <taxon>Euteleostomi</taxon>
        <taxon>Archelosauria</taxon>
        <taxon>Testudinata</taxon>
        <taxon>Testudines</taxon>
        <taxon>Cryptodira</taxon>
        <taxon>Durocryptodira</taxon>
        <taxon>Testudinoidea</taxon>
        <taxon>Platysternidae</taxon>
        <taxon>Platysternon</taxon>
    </lineage>
</organism>
<dbReference type="PANTHER" id="PTHR32341">
    <property type="entry name" value="INTERFERON-INDUCIBLE GTPASE"/>
    <property type="match status" value="1"/>
</dbReference>
<keyword evidence="12" id="KW-1133">Transmembrane helix</keyword>
<evidence type="ECO:0000256" key="7">
    <source>
        <dbReference type="ARBA" id="ARBA00023136"/>
    </source>
</evidence>
<dbReference type="OrthoDB" id="9425254at2759"/>
<dbReference type="InterPro" id="IPR013783">
    <property type="entry name" value="Ig-like_fold"/>
</dbReference>
<feature type="domain" description="Ig-like" evidence="14">
    <location>
        <begin position="130"/>
        <end position="253"/>
    </location>
</feature>
<feature type="domain" description="IRG-type G" evidence="15">
    <location>
        <begin position="370"/>
        <end position="552"/>
    </location>
</feature>
<keyword evidence="6" id="KW-0342">GTP-binding</keyword>
<feature type="chain" id="PRO_5020035593" evidence="13">
    <location>
        <begin position="24"/>
        <end position="739"/>
    </location>
</feature>
<dbReference type="InterPro" id="IPR007110">
    <property type="entry name" value="Ig-like_dom"/>
</dbReference>
<feature type="transmembrane region" description="Helical" evidence="12">
    <location>
        <begin position="255"/>
        <end position="276"/>
    </location>
</feature>
<evidence type="ECO:0000256" key="11">
    <source>
        <dbReference type="SAM" id="MobiDB-lite"/>
    </source>
</evidence>
<keyword evidence="8" id="KW-1015">Disulfide bond</keyword>
<dbReference type="GO" id="GO:0005525">
    <property type="term" value="F:GTP binding"/>
    <property type="evidence" value="ECO:0007669"/>
    <property type="project" value="UniProtKB-KW"/>
</dbReference>
<feature type="signal peptide" evidence="13">
    <location>
        <begin position="1"/>
        <end position="23"/>
    </location>
</feature>
<dbReference type="Pfam" id="PF05049">
    <property type="entry name" value="IIGP"/>
    <property type="match status" value="1"/>
</dbReference>
<dbReference type="Gene3D" id="2.60.40.10">
    <property type="entry name" value="Immunoglobulins"/>
    <property type="match status" value="2"/>
</dbReference>
<dbReference type="GO" id="GO:0016020">
    <property type="term" value="C:membrane"/>
    <property type="evidence" value="ECO:0007669"/>
    <property type="project" value="UniProtKB-SubCell"/>
</dbReference>
<dbReference type="GO" id="GO:0005581">
    <property type="term" value="C:collagen trimer"/>
    <property type="evidence" value="ECO:0007669"/>
    <property type="project" value="UniProtKB-KW"/>
</dbReference>
<evidence type="ECO:0000259" key="14">
    <source>
        <dbReference type="PROSITE" id="PS50835"/>
    </source>
</evidence>
<dbReference type="Proteomes" id="UP000297703">
    <property type="component" value="Unassembled WGS sequence"/>
</dbReference>
<evidence type="ECO:0000313" key="16">
    <source>
        <dbReference type="EMBL" id="TFJ97439.1"/>
    </source>
</evidence>
<dbReference type="AlphaFoldDB" id="A0A4D9DPP0"/>
<comment type="similarity">
    <text evidence="2">Belongs to the TRAFAC class dynamin-like GTPase superfamily. IRG family.</text>
</comment>
<dbReference type="SUPFAM" id="SSF48726">
    <property type="entry name" value="Immunoglobulin"/>
    <property type="match status" value="2"/>
</dbReference>
<dbReference type="SMART" id="SM00408">
    <property type="entry name" value="IGc2"/>
    <property type="match status" value="2"/>
</dbReference>
<dbReference type="FunFam" id="3.40.50.300:FF:000541">
    <property type="entry name" value="Immunity related GTPase M"/>
    <property type="match status" value="1"/>
</dbReference>
<evidence type="ECO:0000256" key="2">
    <source>
        <dbReference type="ARBA" id="ARBA00005429"/>
    </source>
</evidence>
<keyword evidence="16" id="KW-0176">Collagen</keyword>
<feature type="transmembrane region" description="Helical" evidence="12">
    <location>
        <begin position="655"/>
        <end position="680"/>
    </location>
</feature>
<sequence>MMRVSLVCSLHSIVLWSLCWVSGEETAITAQYGKDVTLTCIFPSKFKISFHRLSITWTKEGAQGQGLLVHRFCLKMNWLEGQEEAYRGRTQLYPQEFHQGNASLRLSDVRLQDEGSYLCNVTCELGTWSQKISLIVLSDSETERPIAVHPGEDVILNCSFQSELNHQPLNITWKKEEEEGRDLLVHSYCSELDPVETQDEAYRGRTQLYPERFHEGNASLRLRNVRLADNGIYTCHVKPQLDAEPVQSPSTLCGLWWIDLGLLLGILAFALLRMYYPSRRKLWLNKKLPRSESQQTVSDHKKDEEENKHLLRASSSTSMGLGVANPTHSPPAHSSPGQTAKDMGEPRAAPGVQIVPTLISIMQQWALEYTRLNIAIMGELGCGKSSFINAMRGLCDEDKGAAPVGEEEMMIEPTAYQHPKHPSVTFWRLPIRGTEDFQPEAYLQKVKFVCYDFFIIMGLEGFTPKHAELARDIQKARKMCYLVRSKVDADLDAERRSRPSTYDEEEILHNIRNHSIRCLEEGGMVNPEVFLLSAFELDKYDFPLLRESMEKALPGNKNGALLVALPNTSLQILQKKKEALQKQIWKIALVSSLITVIHIPGVSTILDITILLILMRYHCLVFGLDDVSFTALTRQFGKPAEELKAVMKPLLAKEISINVVLQLLSSVGCGILIAATLFLWPLGVLGFMPSGGVAGVGLLVAGGISLATTYILLKTSLNGAAEDAQRILQKLSPHDNRES</sequence>
<evidence type="ECO:0000256" key="8">
    <source>
        <dbReference type="ARBA" id="ARBA00023157"/>
    </source>
</evidence>
<reference evidence="16 17" key="1">
    <citation type="submission" date="2019-04" db="EMBL/GenBank/DDBJ databases">
        <title>Draft genome of the big-headed turtle Platysternon megacephalum.</title>
        <authorList>
            <person name="Gong S."/>
        </authorList>
    </citation>
    <scope>NUCLEOTIDE SEQUENCE [LARGE SCALE GENOMIC DNA]</scope>
    <source>
        <strain evidence="16">DO16091913</strain>
        <tissue evidence="16">Muscle</tissue>
    </source>
</reference>
<keyword evidence="9" id="KW-0325">Glycoprotein</keyword>
<evidence type="ECO:0000256" key="1">
    <source>
        <dbReference type="ARBA" id="ARBA00004370"/>
    </source>
</evidence>
<feature type="transmembrane region" description="Helical" evidence="12">
    <location>
        <begin position="692"/>
        <end position="713"/>
    </location>
</feature>
<comment type="caution">
    <text evidence="16">The sequence shown here is derived from an EMBL/GenBank/DDBJ whole genome shotgun (WGS) entry which is preliminary data.</text>
</comment>
<dbReference type="SMART" id="SM00409">
    <property type="entry name" value="IG"/>
    <property type="match status" value="2"/>
</dbReference>
<proteinExistence type="inferred from homology"/>
<keyword evidence="3 13" id="KW-0732">Signal</keyword>
<name>A0A4D9DPP0_9SAUR</name>
<keyword evidence="7 12" id="KW-0472">Membrane</keyword>
<evidence type="ECO:0000256" key="13">
    <source>
        <dbReference type="SAM" id="SignalP"/>
    </source>
</evidence>
<dbReference type="GO" id="GO:0050863">
    <property type="term" value="P:regulation of T cell activation"/>
    <property type="evidence" value="ECO:0007669"/>
    <property type="project" value="UniProtKB-ARBA"/>
</dbReference>
<accession>A0A4D9DPP0</accession>
<feature type="domain" description="Ig-like" evidence="14">
    <location>
        <begin position="33"/>
        <end position="122"/>
    </location>
</feature>
<keyword evidence="5" id="KW-0378">Hydrolase</keyword>
<dbReference type="InterPro" id="IPR036179">
    <property type="entry name" value="Ig-like_dom_sf"/>
</dbReference>
<dbReference type="InterPro" id="IPR030385">
    <property type="entry name" value="G_IRG_dom"/>
</dbReference>
<dbReference type="Gene3D" id="3.40.50.300">
    <property type="entry name" value="P-loop containing nucleotide triphosphate hydrolases"/>
    <property type="match status" value="1"/>
</dbReference>
<dbReference type="InterPro" id="IPR003599">
    <property type="entry name" value="Ig_sub"/>
</dbReference>